<evidence type="ECO:0000256" key="1">
    <source>
        <dbReference type="SAM" id="MobiDB-lite"/>
    </source>
</evidence>
<proteinExistence type="predicted"/>
<keyword evidence="3" id="KW-1185">Reference proteome</keyword>
<comment type="caution">
    <text evidence="2">The sequence shown here is derived from an EMBL/GenBank/DDBJ whole genome shotgun (WGS) entry which is preliminary data.</text>
</comment>
<feature type="region of interest" description="Disordered" evidence="1">
    <location>
        <begin position="36"/>
        <end position="60"/>
    </location>
</feature>
<protein>
    <recommendedName>
        <fullName evidence="4">T9SS type A sorting domain-containing protein</fullName>
    </recommendedName>
</protein>
<feature type="compositionally biased region" description="Polar residues" evidence="1">
    <location>
        <begin position="38"/>
        <end position="58"/>
    </location>
</feature>
<dbReference type="RefSeq" id="WP_187067721.1">
    <property type="nucleotide sequence ID" value="NZ_JACRVF010000003.1"/>
</dbReference>
<dbReference type="AlphaFoldDB" id="A0A923NB49"/>
<evidence type="ECO:0000313" key="2">
    <source>
        <dbReference type="EMBL" id="MBC5993710.1"/>
    </source>
</evidence>
<reference evidence="2" key="1">
    <citation type="submission" date="2020-08" db="EMBL/GenBank/DDBJ databases">
        <title>Pontibacter sp. SD6 16S ribosomal RNA gene Genome sequencing and assembly.</title>
        <authorList>
            <person name="Kang M."/>
        </authorList>
    </citation>
    <scope>NUCLEOTIDE SEQUENCE</scope>
    <source>
        <strain evidence="2">SD6</strain>
    </source>
</reference>
<evidence type="ECO:0008006" key="4">
    <source>
        <dbReference type="Google" id="ProtNLM"/>
    </source>
</evidence>
<dbReference type="EMBL" id="JACRVF010000003">
    <property type="protein sequence ID" value="MBC5993710.1"/>
    <property type="molecule type" value="Genomic_DNA"/>
</dbReference>
<dbReference type="Proteomes" id="UP000603640">
    <property type="component" value="Unassembled WGS sequence"/>
</dbReference>
<evidence type="ECO:0000313" key="3">
    <source>
        <dbReference type="Proteomes" id="UP000603640"/>
    </source>
</evidence>
<organism evidence="2 3">
    <name type="scientific">Pontibacter cellulosilyticus</name>
    <dbReference type="NCBI Taxonomy" id="1720253"/>
    <lineage>
        <taxon>Bacteria</taxon>
        <taxon>Pseudomonadati</taxon>
        <taxon>Bacteroidota</taxon>
        <taxon>Cytophagia</taxon>
        <taxon>Cytophagales</taxon>
        <taxon>Hymenobacteraceae</taxon>
        <taxon>Pontibacter</taxon>
    </lineage>
</organism>
<gene>
    <name evidence="2" type="ORF">H8S84_12765</name>
</gene>
<accession>A0A923NB49</accession>
<sequence>MRKHVGPFIKLLLLLAFLSRLEFVFGQEGKADMATWANKAQQQQGKESPKSGSNSGKATTLGEEIGVERLELKASPNSFNSRTDLSFTLRQDGRYKLEILNMQGDVLEVLAEGTGQAGEHFVYQLKKEKFRAGAYIGRLITPHEVTSARFMLK</sequence>
<name>A0A923NB49_9BACT</name>